<gene>
    <name evidence="2" type="ORF">D2E26_1246</name>
</gene>
<evidence type="ECO:0000313" key="3">
    <source>
        <dbReference type="Proteomes" id="UP000287609"/>
    </source>
</evidence>
<keyword evidence="1" id="KW-0732">Signal</keyword>
<feature type="chain" id="PRO_5038895718" evidence="1">
    <location>
        <begin position="34"/>
        <end position="442"/>
    </location>
</feature>
<organism evidence="2 3">
    <name type="scientific">Bifidobacterium dolichotidis</name>
    <dbReference type="NCBI Taxonomy" id="2306976"/>
    <lineage>
        <taxon>Bacteria</taxon>
        <taxon>Bacillati</taxon>
        <taxon>Actinomycetota</taxon>
        <taxon>Actinomycetes</taxon>
        <taxon>Bifidobacteriales</taxon>
        <taxon>Bifidobacteriaceae</taxon>
        <taxon>Bifidobacterium</taxon>
    </lineage>
</organism>
<dbReference type="PANTHER" id="PTHR43649">
    <property type="entry name" value="ARABINOSE-BINDING PROTEIN-RELATED"/>
    <property type="match status" value="1"/>
</dbReference>
<dbReference type="AlphaFoldDB" id="A0A430FQR8"/>
<accession>A0A430FQR8</accession>
<dbReference type="PROSITE" id="PS51257">
    <property type="entry name" value="PROKAR_LIPOPROTEIN"/>
    <property type="match status" value="1"/>
</dbReference>
<sequence length="442" mass="48439">MYGFEKRGIMKKSKAVFASVLTIGLVASLAACGGSNNSSSSNGPVTLRIQTFNNPGFAKATSERPGADLFAKYEKEHPNVKIEETAAASSNDARAAFNTAISTGSNAYDVYLVEVDWMPSIMAMPDKFVDLSSYTQGNDWLDWAKENATANGKLVGAATDIGPEAVCYRSDLLDKAGIPSDPKSVADWIGGENASWDSYFKAGQEYHQKTNLPFYDTMGTEWHSMINQVQYSYLNKDNEIIATTNPKIKEMYDQLMATQDMSAHLSQWSDDWNAAFKADDGFATVLCPAWLLNNIKGNAGDNFKNWRVADAFPNKGSNWGGSYLVVPEASANKDEAAKFAAWLTAPEQQTAVFEAASNYPSSVKAENSKAVQTKKDAYFGDEETGKIFGNRAQAIDVVPYKGGAYFDIQTKMDDALNRVDVTHEQTPAQAWKQWVEDVKSLS</sequence>
<feature type="signal peptide" evidence="1">
    <location>
        <begin position="1"/>
        <end position="33"/>
    </location>
</feature>
<dbReference type="Pfam" id="PF13416">
    <property type="entry name" value="SBP_bac_8"/>
    <property type="match status" value="1"/>
</dbReference>
<dbReference type="Gene3D" id="3.40.190.10">
    <property type="entry name" value="Periplasmic binding protein-like II"/>
    <property type="match status" value="1"/>
</dbReference>
<name>A0A430FQR8_9BIFI</name>
<dbReference type="Proteomes" id="UP000287609">
    <property type="component" value="Unassembled WGS sequence"/>
</dbReference>
<proteinExistence type="predicted"/>
<evidence type="ECO:0000256" key="1">
    <source>
        <dbReference type="SAM" id="SignalP"/>
    </source>
</evidence>
<dbReference type="InterPro" id="IPR006059">
    <property type="entry name" value="SBP"/>
</dbReference>
<comment type="caution">
    <text evidence="2">The sequence shown here is derived from an EMBL/GenBank/DDBJ whole genome shotgun (WGS) entry which is preliminary data.</text>
</comment>
<dbReference type="SUPFAM" id="SSF53850">
    <property type="entry name" value="Periplasmic binding protein-like II"/>
    <property type="match status" value="1"/>
</dbReference>
<dbReference type="PANTHER" id="PTHR43649:SF32">
    <property type="entry name" value="SUGAR BINDING SECRETED PROTEIN"/>
    <property type="match status" value="1"/>
</dbReference>
<reference evidence="2 3" key="1">
    <citation type="submission" date="2018-09" db="EMBL/GenBank/DDBJ databases">
        <title>Characterization of the phylogenetic diversity of five novel species belonging to the genus Bifidobacterium.</title>
        <authorList>
            <person name="Lugli G.A."/>
            <person name="Duranti S."/>
            <person name="Milani C."/>
        </authorList>
    </citation>
    <scope>NUCLEOTIDE SEQUENCE [LARGE SCALE GENOMIC DNA]</scope>
    <source>
        <strain evidence="2 3">2036B</strain>
    </source>
</reference>
<dbReference type="EMBL" id="QXGM01000002">
    <property type="protein sequence ID" value="RSX55192.1"/>
    <property type="molecule type" value="Genomic_DNA"/>
</dbReference>
<keyword evidence="3" id="KW-1185">Reference proteome</keyword>
<protein>
    <submittedName>
        <fullName evidence="2">Sugar ABC transporter substrate-binding protein</fullName>
    </submittedName>
</protein>
<evidence type="ECO:0000313" key="2">
    <source>
        <dbReference type="EMBL" id="RSX55192.1"/>
    </source>
</evidence>
<dbReference type="InterPro" id="IPR050490">
    <property type="entry name" value="Bact_solute-bd_prot1"/>
</dbReference>